<dbReference type="PANTHER" id="PTHR34069:SF2">
    <property type="entry name" value="BETA-KETOACYL-[ACYL-CARRIER-PROTEIN] SYNTHASE III"/>
    <property type="match status" value="1"/>
</dbReference>
<comment type="caution">
    <text evidence="5">The sequence shown here is derived from an EMBL/GenBank/DDBJ whole genome shotgun (WGS) entry which is preliminary data.</text>
</comment>
<dbReference type="AlphaFoldDB" id="W1Q3E1"/>
<evidence type="ECO:0000313" key="5">
    <source>
        <dbReference type="EMBL" id="ESK65641.1"/>
    </source>
</evidence>
<dbReference type="Pfam" id="PF08545">
    <property type="entry name" value="ACP_syn_III"/>
    <property type="match status" value="1"/>
</dbReference>
<organism evidence="5 6">
    <name type="scientific">Abiotrophia defectiva ATCC 49176</name>
    <dbReference type="NCBI Taxonomy" id="592010"/>
    <lineage>
        <taxon>Bacteria</taxon>
        <taxon>Bacillati</taxon>
        <taxon>Bacillota</taxon>
        <taxon>Bacilli</taxon>
        <taxon>Lactobacillales</taxon>
        <taxon>Aerococcaceae</taxon>
        <taxon>Abiotrophia</taxon>
    </lineage>
</organism>
<dbReference type="InterPro" id="IPR013751">
    <property type="entry name" value="ACP_syn_III_N"/>
</dbReference>
<feature type="domain" description="Beta-ketoacyl-[acyl-carrier-protein] synthase III C-terminal" evidence="3">
    <location>
        <begin position="233"/>
        <end position="313"/>
    </location>
</feature>
<evidence type="ECO:0000313" key="6">
    <source>
        <dbReference type="Proteomes" id="UP000019050"/>
    </source>
</evidence>
<name>W1Q3E1_ABIDE</name>
<dbReference type="PANTHER" id="PTHR34069">
    <property type="entry name" value="3-OXOACYL-[ACYL-CARRIER-PROTEIN] SYNTHASE 3"/>
    <property type="match status" value="1"/>
</dbReference>
<accession>W1Q3E1</accession>
<evidence type="ECO:0000256" key="2">
    <source>
        <dbReference type="ARBA" id="ARBA00023315"/>
    </source>
</evidence>
<protein>
    <submittedName>
        <fullName evidence="5">3-oxoacyl-[acyl-carrier-protein] synthase 3</fullName>
    </submittedName>
</protein>
<proteinExistence type="predicted"/>
<evidence type="ECO:0000259" key="4">
    <source>
        <dbReference type="Pfam" id="PF08545"/>
    </source>
</evidence>
<keyword evidence="2" id="KW-0012">Acyltransferase</keyword>
<dbReference type="InterPro" id="IPR013747">
    <property type="entry name" value="ACP_syn_III_C"/>
</dbReference>
<dbReference type="GeneID" id="84817645"/>
<dbReference type="GO" id="GO:0006633">
    <property type="term" value="P:fatty acid biosynthetic process"/>
    <property type="evidence" value="ECO:0007669"/>
    <property type="project" value="InterPro"/>
</dbReference>
<keyword evidence="1" id="KW-0808">Transferase</keyword>
<dbReference type="Proteomes" id="UP000019050">
    <property type="component" value="Unassembled WGS sequence"/>
</dbReference>
<dbReference type="OrthoDB" id="9815506at2"/>
<dbReference type="SUPFAM" id="SSF53901">
    <property type="entry name" value="Thiolase-like"/>
    <property type="match status" value="1"/>
</dbReference>
<dbReference type="HOGENOM" id="CLU_039592_4_1_9"/>
<reference evidence="5" key="1">
    <citation type="submission" date="2013-06" db="EMBL/GenBank/DDBJ databases">
        <authorList>
            <person name="Weinstock G."/>
            <person name="Sodergren E."/>
            <person name="Clifton S."/>
            <person name="Fulton L."/>
            <person name="Fulton B."/>
            <person name="Courtney L."/>
            <person name="Fronick C."/>
            <person name="Harrison M."/>
            <person name="Strong C."/>
            <person name="Farmer C."/>
            <person name="Delahaunty K."/>
            <person name="Markovic C."/>
            <person name="Hall O."/>
            <person name="Minx P."/>
            <person name="Tomlinson C."/>
            <person name="Mitreva M."/>
            <person name="Nelson J."/>
            <person name="Hou S."/>
            <person name="Wollam A."/>
            <person name="Pepin K.H."/>
            <person name="Johnson M."/>
            <person name="Bhonagiri V."/>
            <person name="Nash W.E."/>
            <person name="Warren W."/>
            <person name="Chinwalla A."/>
            <person name="Mardis E.R."/>
            <person name="Wilson R.K."/>
        </authorList>
    </citation>
    <scope>NUCLEOTIDE SEQUENCE [LARGE SCALE GENOMIC DNA]</scope>
    <source>
        <strain evidence="5">ATCC 49176</strain>
    </source>
</reference>
<dbReference type="CDD" id="cd00830">
    <property type="entry name" value="KAS_III"/>
    <property type="match status" value="1"/>
</dbReference>
<dbReference type="EMBL" id="ACIN03000007">
    <property type="protein sequence ID" value="ESK65641.1"/>
    <property type="molecule type" value="Genomic_DNA"/>
</dbReference>
<sequence>MSRIIATGAYLPGQAWSNDQLINAYQLESSDEWIVQRTGIHQRYFAAEHETVAMMASEAAKQLLKNLSPDIVSQIRHIVVATMSAKAATPSIACQVQAMIGAEGAWGFDLNGACSGFVMAMEVANRLAASQTQGYTLVIGAEKMSQIVDLTDRTTAVLFGDGAGAVLIQHDGQELSGYASQLFAQGTGGAAIEVHEASDGQWAMQMQGRDVFNFVKRTVIKTLANFIEQNDFDIDYLICHQANQRLLNLIADKLSLEEDKVPANIAQAANTSAGSIPILLDQLVRDGRLRLDGTQSIILSGFGAGLAWGHLHLSI</sequence>
<keyword evidence="6" id="KW-1185">Reference proteome</keyword>
<evidence type="ECO:0000256" key="1">
    <source>
        <dbReference type="ARBA" id="ARBA00022679"/>
    </source>
</evidence>
<dbReference type="STRING" id="592010.GCWU000182_001116"/>
<dbReference type="GO" id="GO:0004315">
    <property type="term" value="F:3-oxoacyl-[acyl-carrier-protein] synthase activity"/>
    <property type="evidence" value="ECO:0007669"/>
    <property type="project" value="InterPro"/>
</dbReference>
<dbReference type="NCBIfam" id="NF006829">
    <property type="entry name" value="PRK09352.1"/>
    <property type="match status" value="1"/>
</dbReference>
<dbReference type="eggNOG" id="COG0332">
    <property type="taxonomic scope" value="Bacteria"/>
</dbReference>
<dbReference type="RefSeq" id="WP_023391760.1">
    <property type="nucleotide sequence ID" value="NZ_KI535340.1"/>
</dbReference>
<dbReference type="InterPro" id="IPR016039">
    <property type="entry name" value="Thiolase-like"/>
</dbReference>
<dbReference type="Pfam" id="PF08541">
    <property type="entry name" value="ACP_syn_III_C"/>
    <property type="match status" value="1"/>
</dbReference>
<feature type="domain" description="Beta-ketoacyl-[acyl-carrier-protein] synthase III N-terminal" evidence="4">
    <location>
        <begin position="108"/>
        <end position="175"/>
    </location>
</feature>
<evidence type="ECO:0000259" key="3">
    <source>
        <dbReference type="Pfam" id="PF08541"/>
    </source>
</evidence>
<dbReference type="GO" id="GO:0044550">
    <property type="term" value="P:secondary metabolite biosynthetic process"/>
    <property type="evidence" value="ECO:0007669"/>
    <property type="project" value="TreeGrafter"/>
</dbReference>
<dbReference type="Gene3D" id="3.40.47.10">
    <property type="match status" value="1"/>
</dbReference>
<gene>
    <name evidence="5" type="ORF">GCWU000182_001116</name>
</gene>